<dbReference type="RefSeq" id="WP_379047037.1">
    <property type="nucleotide sequence ID" value="NZ_JBHULZ010000041.1"/>
</dbReference>
<protein>
    <submittedName>
        <fullName evidence="5">Murein hydrolase activator EnvC family protein</fullName>
    </submittedName>
</protein>
<proteinExistence type="predicted"/>
<reference evidence="6" key="1">
    <citation type="journal article" date="2019" name="Int. J. Syst. Evol. Microbiol.">
        <title>The Global Catalogue of Microorganisms (GCM) 10K type strain sequencing project: providing services to taxonomists for standard genome sequencing and annotation.</title>
        <authorList>
            <consortium name="The Broad Institute Genomics Platform"/>
            <consortium name="The Broad Institute Genome Sequencing Center for Infectious Disease"/>
            <person name="Wu L."/>
            <person name="Ma J."/>
        </authorList>
    </citation>
    <scope>NUCLEOTIDE SEQUENCE [LARGE SCALE GENOMIC DNA]</scope>
    <source>
        <strain evidence="6">KCTC 42255</strain>
    </source>
</reference>
<evidence type="ECO:0000256" key="3">
    <source>
        <dbReference type="SAM" id="SignalP"/>
    </source>
</evidence>
<dbReference type="SUPFAM" id="SSF51261">
    <property type="entry name" value="Duplicated hybrid motif"/>
    <property type="match status" value="1"/>
</dbReference>
<feature type="signal peptide" evidence="3">
    <location>
        <begin position="1"/>
        <end position="24"/>
    </location>
</feature>
<evidence type="ECO:0000256" key="2">
    <source>
        <dbReference type="SAM" id="Coils"/>
    </source>
</evidence>
<keyword evidence="5" id="KW-0378">Hydrolase</keyword>
<dbReference type="Gene3D" id="2.70.70.10">
    <property type="entry name" value="Glucose Permease (Domain IIA)"/>
    <property type="match status" value="1"/>
</dbReference>
<dbReference type="PANTHER" id="PTHR21666">
    <property type="entry name" value="PEPTIDASE-RELATED"/>
    <property type="match status" value="1"/>
</dbReference>
<dbReference type="Gene3D" id="6.10.250.3150">
    <property type="match status" value="1"/>
</dbReference>
<dbReference type="InterPro" id="IPR016047">
    <property type="entry name" value="M23ase_b-sheet_dom"/>
</dbReference>
<keyword evidence="2" id="KW-0175">Coiled coil</keyword>
<dbReference type="GO" id="GO:0016787">
    <property type="term" value="F:hydrolase activity"/>
    <property type="evidence" value="ECO:0007669"/>
    <property type="project" value="UniProtKB-KW"/>
</dbReference>
<feature type="chain" id="PRO_5046676572" evidence="3">
    <location>
        <begin position="25"/>
        <end position="408"/>
    </location>
</feature>
<dbReference type="Pfam" id="PF01551">
    <property type="entry name" value="Peptidase_M23"/>
    <property type="match status" value="1"/>
</dbReference>
<dbReference type="InterPro" id="IPR011055">
    <property type="entry name" value="Dup_hybrid_motif"/>
</dbReference>
<sequence>MIYKTHFTFFMFFLCLLLTTPVLAQSTARERLEAKRIALKKEIAQINNLLENNQKKSRSLLVQVEDIERKISSTQQLIKVTNQQANLLTREINENLSKITKLRKDLEQLKADYAKMISKSYRSKSQKSRVMFLLSSESFLQAYKRLQYMKQYADYRHQQGEEIKEQTQELKELNNELIEQRKAKESLLADNRKTQQKLKEDKRRQEILIAEVREKTGSFKAQLAERQKEISEIDAQIQKLIREAIAAENKKKGAKVSKNKFALTPEAKELAANFASNKGKLPWPVKSGVVTMKFGEHPSKTIHTVKIMNNGVRIETNENEPVNAIFKGEVFKIQAIKGANKAVMIRHGDFISVYNNLNDIRVEVGEKISRGQMIGQVGKATATQRPTLNFYIFKNTTYLDPSLWIYKM</sequence>
<organism evidence="5 6">
    <name type="scientific">Mesonia sediminis</name>
    <dbReference type="NCBI Taxonomy" id="1703946"/>
    <lineage>
        <taxon>Bacteria</taxon>
        <taxon>Pseudomonadati</taxon>
        <taxon>Bacteroidota</taxon>
        <taxon>Flavobacteriia</taxon>
        <taxon>Flavobacteriales</taxon>
        <taxon>Flavobacteriaceae</taxon>
        <taxon>Mesonia</taxon>
    </lineage>
</organism>
<comment type="caution">
    <text evidence="5">The sequence shown here is derived from an EMBL/GenBank/DDBJ whole genome shotgun (WGS) entry which is preliminary data.</text>
</comment>
<evidence type="ECO:0000313" key="5">
    <source>
        <dbReference type="EMBL" id="MFD2698074.1"/>
    </source>
</evidence>
<feature type="coiled-coil region" evidence="2">
    <location>
        <begin position="29"/>
        <end position="119"/>
    </location>
</feature>
<keyword evidence="1 3" id="KW-0732">Signal</keyword>
<evidence type="ECO:0000313" key="6">
    <source>
        <dbReference type="Proteomes" id="UP001597357"/>
    </source>
</evidence>
<name>A0ABW5SFG3_9FLAO</name>
<accession>A0ABW5SFG3</accession>
<dbReference type="CDD" id="cd12797">
    <property type="entry name" value="M23_peptidase"/>
    <property type="match status" value="1"/>
</dbReference>
<dbReference type="EMBL" id="JBHULZ010000041">
    <property type="protein sequence ID" value="MFD2698074.1"/>
    <property type="molecule type" value="Genomic_DNA"/>
</dbReference>
<dbReference type="InterPro" id="IPR050570">
    <property type="entry name" value="Cell_wall_metabolism_enzyme"/>
</dbReference>
<dbReference type="Proteomes" id="UP001597357">
    <property type="component" value="Unassembled WGS sequence"/>
</dbReference>
<evidence type="ECO:0000256" key="1">
    <source>
        <dbReference type="ARBA" id="ARBA00022729"/>
    </source>
</evidence>
<feature type="domain" description="M23ase beta-sheet core" evidence="4">
    <location>
        <begin position="308"/>
        <end position="401"/>
    </location>
</feature>
<evidence type="ECO:0000259" key="4">
    <source>
        <dbReference type="Pfam" id="PF01551"/>
    </source>
</evidence>
<gene>
    <name evidence="5" type="ORF">ACFSQ0_08730</name>
</gene>
<feature type="coiled-coil region" evidence="2">
    <location>
        <begin position="156"/>
        <end position="250"/>
    </location>
</feature>
<keyword evidence="6" id="KW-1185">Reference proteome</keyword>
<dbReference type="PANTHER" id="PTHR21666:SF289">
    <property type="entry name" value="L-ALA--D-GLU ENDOPEPTIDASE"/>
    <property type="match status" value="1"/>
</dbReference>